<dbReference type="GO" id="GO:0005634">
    <property type="term" value="C:nucleus"/>
    <property type="evidence" value="ECO:0007669"/>
    <property type="project" value="TreeGrafter"/>
</dbReference>
<feature type="signal peptide" evidence="2">
    <location>
        <begin position="1"/>
        <end position="22"/>
    </location>
</feature>
<feature type="compositionally biased region" description="Basic and acidic residues" evidence="1">
    <location>
        <begin position="300"/>
        <end position="322"/>
    </location>
</feature>
<keyword evidence="2" id="KW-0732">Signal</keyword>
<organism evidence="4 5">
    <name type="scientific">Plasmodium falciparum Vietnam Oak-Knoll</name>
    <name type="common">FVO</name>
    <dbReference type="NCBI Taxonomy" id="1036723"/>
    <lineage>
        <taxon>Eukaryota</taxon>
        <taxon>Sar</taxon>
        <taxon>Alveolata</taxon>
        <taxon>Apicomplexa</taxon>
        <taxon>Aconoidasida</taxon>
        <taxon>Haemosporida</taxon>
        <taxon>Plasmodiidae</taxon>
        <taxon>Plasmodium</taxon>
        <taxon>Plasmodium (Laverania)</taxon>
    </lineage>
</organism>
<reference evidence="4 5" key="1">
    <citation type="submission" date="2013-02" db="EMBL/GenBank/DDBJ databases">
        <title>The Genome Annotation of Plasmodium falciparum Vietnam Oak-Knoll (FVO).</title>
        <authorList>
            <consortium name="The Broad Institute Genome Sequencing Platform"/>
            <consortium name="The Broad Institute Genome Sequencing Center for Infectious Disease"/>
            <person name="Neafsey D."/>
            <person name="Hoffman S."/>
            <person name="Volkman S."/>
            <person name="Rosenthal P."/>
            <person name="Walker B."/>
            <person name="Young S.K."/>
            <person name="Zeng Q."/>
            <person name="Gargeya S."/>
            <person name="Fitzgerald M."/>
            <person name="Haas B."/>
            <person name="Abouelleil A."/>
            <person name="Allen A.W."/>
            <person name="Alvarado L."/>
            <person name="Arachchi H.M."/>
            <person name="Berlin A.M."/>
            <person name="Chapman S.B."/>
            <person name="Gainer-Dewar J."/>
            <person name="Goldberg J."/>
            <person name="Griggs A."/>
            <person name="Gujja S."/>
            <person name="Hansen M."/>
            <person name="Howarth C."/>
            <person name="Imamovic A."/>
            <person name="Ireland A."/>
            <person name="Larimer J."/>
            <person name="McCowan C."/>
            <person name="Murphy C."/>
            <person name="Pearson M."/>
            <person name="Poon T.W."/>
            <person name="Priest M."/>
            <person name="Roberts A."/>
            <person name="Saif S."/>
            <person name="Shea T."/>
            <person name="Sisk P."/>
            <person name="Sykes S."/>
            <person name="Wortman J."/>
            <person name="Nusbaum C."/>
            <person name="Birren B."/>
        </authorList>
    </citation>
    <scope>NUCLEOTIDE SEQUENCE [LARGE SCALE GENOMIC DNA]</scope>
    <source>
        <strain evidence="5">Vietnam Oak-Knoll (FVO)</strain>
    </source>
</reference>
<dbReference type="GO" id="GO:0006511">
    <property type="term" value="P:ubiquitin-dependent protein catabolic process"/>
    <property type="evidence" value="ECO:0007669"/>
    <property type="project" value="InterPro"/>
</dbReference>
<name>A0A024V754_PLAFA</name>
<dbReference type="GO" id="GO:0043130">
    <property type="term" value="F:ubiquitin binding"/>
    <property type="evidence" value="ECO:0007669"/>
    <property type="project" value="TreeGrafter"/>
</dbReference>
<evidence type="ECO:0000313" key="4">
    <source>
        <dbReference type="EMBL" id="ETW18040.1"/>
    </source>
</evidence>
<reference evidence="4 5" key="2">
    <citation type="submission" date="2013-02" db="EMBL/GenBank/DDBJ databases">
        <title>The Genome Sequence of Plasmodium falciparum Vietnam Oak-Knoll (FVO).</title>
        <authorList>
            <consortium name="The Broad Institute Genome Sequencing Platform"/>
            <consortium name="The Broad Institute Genome Sequencing Center for Infectious Disease"/>
            <person name="Neafsey D."/>
            <person name="Cheeseman I."/>
            <person name="Volkman S."/>
            <person name="Adams J."/>
            <person name="Walker B."/>
            <person name="Young S.K."/>
            <person name="Zeng Q."/>
            <person name="Gargeya S."/>
            <person name="Fitzgerald M."/>
            <person name="Haas B."/>
            <person name="Abouelleil A."/>
            <person name="Alvarado L."/>
            <person name="Arachchi H.M."/>
            <person name="Berlin A.M."/>
            <person name="Chapman S.B."/>
            <person name="Dewar J."/>
            <person name="Goldberg J."/>
            <person name="Griggs A."/>
            <person name="Gujja S."/>
            <person name="Hansen M."/>
            <person name="Howarth C."/>
            <person name="Imamovic A."/>
            <person name="Larimer J."/>
            <person name="McCowan C."/>
            <person name="Murphy C."/>
            <person name="Neiman D."/>
            <person name="Pearson M."/>
            <person name="Priest M."/>
            <person name="Roberts A."/>
            <person name="Saif S."/>
            <person name="Shea T."/>
            <person name="Sisk P."/>
            <person name="Sykes S."/>
            <person name="Wortman J."/>
            <person name="Nusbaum C."/>
            <person name="Birren B."/>
        </authorList>
    </citation>
    <scope>NUCLEOTIDE SEQUENCE [LARGE SCALE GENOMIC DNA]</scope>
    <source>
        <strain evidence="5">Vietnam Oak-Knoll (FVO)</strain>
    </source>
</reference>
<dbReference type="InterPro" id="IPR016563">
    <property type="entry name" value="Npl4"/>
</dbReference>
<evidence type="ECO:0000256" key="2">
    <source>
        <dbReference type="SAM" id="SignalP"/>
    </source>
</evidence>
<feature type="region of interest" description="Disordered" evidence="1">
    <location>
        <begin position="295"/>
        <end position="344"/>
    </location>
</feature>
<feature type="chain" id="PRO_5001535689" description="JAB1/MPN/MOV34 metalloenzyme domain-containing protein" evidence="2">
    <location>
        <begin position="23"/>
        <end position="566"/>
    </location>
</feature>
<dbReference type="AlphaFoldDB" id="A0A024V754"/>
<evidence type="ECO:0000313" key="5">
    <source>
        <dbReference type="Proteomes" id="UP000030690"/>
    </source>
</evidence>
<dbReference type="Proteomes" id="UP000030690">
    <property type="component" value="Unassembled WGS sequence"/>
</dbReference>
<dbReference type="GO" id="GO:0031625">
    <property type="term" value="F:ubiquitin protein ligase binding"/>
    <property type="evidence" value="ECO:0007669"/>
    <property type="project" value="TreeGrafter"/>
</dbReference>
<dbReference type="PANTHER" id="PTHR12710:SF0">
    <property type="entry name" value="NUCLEAR PROTEIN LOCALIZATION PROTEIN 4 HOMOLOG"/>
    <property type="match status" value="1"/>
</dbReference>
<dbReference type="PANTHER" id="PTHR12710">
    <property type="entry name" value="NUCLEAR PROTEIN LOCALIZATION 4"/>
    <property type="match status" value="1"/>
</dbReference>
<dbReference type="InterPro" id="IPR000555">
    <property type="entry name" value="JAMM/MPN+_dom"/>
</dbReference>
<dbReference type="GO" id="GO:0008237">
    <property type="term" value="F:metallopeptidase activity"/>
    <property type="evidence" value="ECO:0007669"/>
    <property type="project" value="InterPro"/>
</dbReference>
<evidence type="ECO:0000259" key="3">
    <source>
        <dbReference type="Pfam" id="PF01398"/>
    </source>
</evidence>
<accession>A0A024V754</accession>
<dbReference type="OrthoDB" id="372413at2759"/>
<protein>
    <recommendedName>
        <fullName evidence="3">JAB1/MPN/MOV34 metalloenzyme domain-containing protein</fullName>
    </recommendedName>
</protein>
<feature type="domain" description="JAB1/MPN/MOV34 metalloenzyme" evidence="3">
    <location>
        <begin position="129"/>
        <end position="236"/>
    </location>
</feature>
<sequence length="566" mass="66716">MRKNIILVAYICFIYMRAKCEALKINNILNKSYFAIISNYNNNNNNNIKHINHINGQGKHINKSSHNKGGILNNEVLKKPGKENKKLKENVPKDIKEHVSEISKENKFLHFENNKKISINPLFQSLCKKVSVSETCLYNIQKFYSEVNYMNLKNKNPKDNKYFCGVLYGKYERDEFVKVEHVFFSMNKTEQGYDEKYLLHSEDRKRADQLAKMLNLEVVGFLYAYPDIGVDLNMSNKKQKHFIKLNKKMKTLNDEENEIFIPMGGKEVLLSIMLMWQIRRQSKIVEEKNGKAYAHMNKNKNNDSHNDDHNDGHNDGHNHNSDDTNFIEENSDQHNNGNIKKKKNETIKFKNVKKKNKTKQGKKNMNIKPFITLSIGMNKNNESIIVEAYEMNYDLLKLIKHDMVKDINKQNSILQFEKNDKDKEIKIKTFDSEIDIMNELYLKCKNNILIKKIEIKKIDILFCVNNIPIFSHKGNYNYFFPYPTNTNYYYILQTFNHMIKALHNKSDIVHIFRDFNFLFFLTNIFSIKHDLPYFCNAVKDVNNSVDIPDHYLHILQNLSNNANMLN</sequence>
<dbReference type="Pfam" id="PF01398">
    <property type="entry name" value="JAB"/>
    <property type="match status" value="1"/>
</dbReference>
<proteinExistence type="predicted"/>
<evidence type="ECO:0000256" key="1">
    <source>
        <dbReference type="SAM" id="MobiDB-lite"/>
    </source>
</evidence>
<gene>
    <name evidence="4" type="ORF">PFFVO_02933</name>
</gene>
<dbReference type="EMBL" id="KI925080">
    <property type="protein sequence ID" value="ETW18040.1"/>
    <property type="molecule type" value="Genomic_DNA"/>
</dbReference>